<keyword evidence="2" id="KW-1185">Reference proteome</keyword>
<proteinExistence type="predicted"/>
<dbReference type="Proteomes" id="UP000756346">
    <property type="component" value="Unassembled WGS sequence"/>
</dbReference>
<gene>
    <name evidence="1" type="ORF">B0I36DRAFT_335930</name>
</gene>
<name>A0A9P8XV15_9PEZI</name>
<evidence type="ECO:0000313" key="1">
    <source>
        <dbReference type="EMBL" id="KAH7018416.1"/>
    </source>
</evidence>
<accession>A0A9P8XV15</accession>
<dbReference type="AlphaFoldDB" id="A0A9P8XV15"/>
<evidence type="ECO:0000313" key="2">
    <source>
        <dbReference type="Proteomes" id="UP000756346"/>
    </source>
</evidence>
<organism evidence="1 2">
    <name type="scientific">Microdochium trichocladiopsis</name>
    <dbReference type="NCBI Taxonomy" id="1682393"/>
    <lineage>
        <taxon>Eukaryota</taxon>
        <taxon>Fungi</taxon>
        <taxon>Dikarya</taxon>
        <taxon>Ascomycota</taxon>
        <taxon>Pezizomycotina</taxon>
        <taxon>Sordariomycetes</taxon>
        <taxon>Xylariomycetidae</taxon>
        <taxon>Xylariales</taxon>
        <taxon>Microdochiaceae</taxon>
        <taxon>Microdochium</taxon>
    </lineage>
</organism>
<comment type="caution">
    <text evidence="1">The sequence shown here is derived from an EMBL/GenBank/DDBJ whole genome shotgun (WGS) entry which is preliminary data.</text>
</comment>
<dbReference type="RefSeq" id="XP_046006683.1">
    <property type="nucleotide sequence ID" value="XM_046155545.1"/>
</dbReference>
<protein>
    <submittedName>
        <fullName evidence="1">Uncharacterized protein</fullName>
    </submittedName>
</protein>
<reference evidence="1" key="1">
    <citation type="journal article" date="2021" name="Nat. Commun.">
        <title>Genetic determinants of endophytism in the Arabidopsis root mycobiome.</title>
        <authorList>
            <person name="Mesny F."/>
            <person name="Miyauchi S."/>
            <person name="Thiergart T."/>
            <person name="Pickel B."/>
            <person name="Atanasova L."/>
            <person name="Karlsson M."/>
            <person name="Huettel B."/>
            <person name="Barry K.W."/>
            <person name="Haridas S."/>
            <person name="Chen C."/>
            <person name="Bauer D."/>
            <person name="Andreopoulos W."/>
            <person name="Pangilinan J."/>
            <person name="LaButti K."/>
            <person name="Riley R."/>
            <person name="Lipzen A."/>
            <person name="Clum A."/>
            <person name="Drula E."/>
            <person name="Henrissat B."/>
            <person name="Kohler A."/>
            <person name="Grigoriev I.V."/>
            <person name="Martin F.M."/>
            <person name="Hacquard S."/>
        </authorList>
    </citation>
    <scope>NUCLEOTIDE SEQUENCE</scope>
    <source>
        <strain evidence="1">MPI-CAGE-CH-0230</strain>
    </source>
</reference>
<dbReference type="GeneID" id="70185091"/>
<dbReference type="EMBL" id="JAGTJQ010000011">
    <property type="protein sequence ID" value="KAH7018416.1"/>
    <property type="molecule type" value="Genomic_DNA"/>
</dbReference>
<sequence length="184" mass="20309">MAVHSAHTHTHMEMNWFQAAFVSWSRRAGLASGGRRSRPFPAGTRGGWVVRRVLRSSSSGNRYLAWPTIQVHVENLGRVSPSLLPHGCCGGRCFARHRSLEIPISGVYQSASLLALNSAFSKHLETQQRQQCTTTRQAWCSTKQGLPLPPPPPTKRSFFMDPTSLVLGRGSDRNQSVGFRVNSG</sequence>